<proteinExistence type="predicted"/>
<sequence length="995" mass="106908">MSTSGKYGQLVVISRSGADGKAFPMHTTRVVLRNLSENGTIVNTQILKAGQEQTLQSGDVITIVGRSLRYEENAGGEAATPQGPTRVVDGPQTVGGPSNGGDRRALVVFASGGGPDNRQLRRKLSRTPRNPETARKLKLWDAHYSGNAESPAATQAEDPFAPGDSSQQTGSFERMAQSVSRAEATPLVAAEVARIMDDISQMAAQSPLRTTLLSARKRPHSPEDLANGDMKVGAYGSEEETSRATVGVSPQSSYSRSPTLHRLRRAGSQAQIVSSLPRPISPAARMSPLKRTLSSSCAPPNDDDSEEVPTEPEPESDPEPAVTTPESRNGGRLVTQDSIARKSVRFGPALSPEVFDVAAPPSTPLRRGTPMQMARASSILRHQPTRPASPTLLIRSLLTPRPTRRQEMNRYFASLAESPAPAVKEEEKEEPKEEAEEAPAVDIASPTVLGASSADRRQRRRRSVGAAASSARRVTLDSPLRVPPPRESPGGSPAVLIVKKAAPALYLESPTKRPSLSAQRRERRRTAPALGSDLAASMAQMAAALGEDLPTLFVPKKPVEKPVDPIATEVVPDVAPLGLADAMQQEPQLEEDEEEVAEKEPPKSSSFVLLEQAERQARIQGSTPDASFCDALAEASKLAGLSVTSPPPTPVTFSAGRKHQRRQTMDDFAPMEMELSSVDEILAHRQRLKRIQDRKRRRQTVADLNKRRSSWRGWMPASGTLVDSPPSSPVASHVAHCPTTAKENEEEERTSSSLMYPPIAWNSGESPTKRRRMRDILGLGQRPPNSVELASETTQAAEAFAYPPKPLPIDAGWVEVERPGEAGELPLESVSAGVSQQVELFAVSAPASDIDTASLFSTEMPAEPPVVEEPVAVEEPPAVVKEPLAAVEKPAAVAEKPLARAVFSPPTTRGKATRQSQPPKPVANRPAIKRTAPRPPPPPPSRQLPTMTRKRTAEDPAPPPAKRGRGRPPNAVRRALPEASIISPPATRSSKQKPL</sequence>
<protein>
    <submittedName>
        <fullName evidence="1">Uncharacterized protein</fullName>
    </submittedName>
</protein>
<reference evidence="1" key="1">
    <citation type="submission" date="2022-07" db="EMBL/GenBank/DDBJ databases">
        <title>Phylogenomic reconstructions and comparative analyses of Kickxellomycotina fungi.</title>
        <authorList>
            <person name="Reynolds N.K."/>
            <person name="Stajich J.E."/>
            <person name="Barry K."/>
            <person name="Grigoriev I.V."/>
            <person name="Crous P."/>
            <person name="Smith M.E."/>
        </authorList>
    </citation>
    <scope>NUCLEOTIDE SEQUENCE</scope>
    <source>
        <strain evidence="1">BCRC 34191</strain>
    </source>
</reference>
<accession>A0ACC1KP65</accession>
<name>A0ACC1KP65_9FUNG</name>
<dbReference type="EMBL" id="JANBUK010000012">
    <property type="protein sequence ID" value="KAJ2792648.1"/>
    <property type="molecule type" value="Genomic_DNA"/>
</dbReference>
<comment type="caution">
    <text evidence="1">The sequence shown here is derived from an EMBL/GenBank/DDBJ whole genome shotgun (WGS) entry which is preliminary data.</text>
</comment>
<evidence type="ECO:0000313" key="2">
    <source>
        <dbReference type="Proteomes" id="UP001140066"/>
    </source>
</evidence>
<dbReference type="Proteomes" id="UP001140066">
    <property type="component" value="Unassembled WGS sequence"/>
</dbReference>
<gene>
    <name evidence="1" type="ORF">GGI18_000227</name>
</gene>
<keyword evidence="2" id="KW-1185">Reference proteome</keyword>
<organism evidence="1 2">
    <name type="scientific">Coemansia linderi</name>
    <dbReference type="NCBI Taxonomy" id="2663919"/>
    <lineage>
        <taxon>Eukaryota</taxon>
        <taxon>Fungi</taxon>
        <taxon>Fungi incertae sedis</taxon>
        <taxon>Zoopagomycota</taxon>
        <taxon>Kickxellomycotina</taxon>
        <taxon>Kickxellomycetes</taxon>
        <taxon>Kickxellales</taxon>
        <taxon>Kickxellaceae</taxon>
        <taxon>Coemansia</taxon>
    </lineage>
</organism>
<evidence type="ECO:0000313" key="1">
    <source>
        <dbReference type="EMBL" id="KAJ2792648.1"/>
    </source>
</evidence>